<dbReference type="OrthoDB" id="5049228at2759"/>
<accession>A0A2I2GLI6</accession>
<proteinExistence type="predicted"/>
<dbReference type="VEuPathDB" id="FungiDB:P170DRAFT_420551"/>
<dbReference type="SUPFAM" id="SSF50891">
    <property type="entry name" value="Cyclophilin-like"/>
    <property type="match status" value="1"/>
</dbReference>
<evidence type="ECO:0000313" key="2">
    <source>
        <dbReference type="EMBL" id="PLB53735.1"/>
    </source>
</evidence>
<gene>
    <name evidence="2" type="ORF">P170DRAFT_420551</name>
</gene>
<sequence>MAPSSPTITFHIPAGPGYSFRARLLQDENPDVVQQVLAQLPLKSVLGHVVIAGETFWTPTRIVHLGRNHMVQRHLGAVYLNAPGQSICITYGTITESAKINKFAEVFEEDLPKLAEIGKLVYQQTVAQPRHTLMEVEISSESCPRLNPSENHPVAAPPSSPKHHWLAVKSIIDQEIDRVWLEEPAEVQKVRWGVIDSGAGSGQQYFTVLVHLEAYLMVMGGDVISRFLKIAQYEDVQLPTLNRITKEFLVENFDLFEFMADLGLGNMFKIGQLYSDALDTLATKEEYIQLTGAMQTYVNRMHRWAYFIFPWHLGVAFPRRKPAELRSFSNLVTSGLHN</sequence>
<dbReference type="AlphaFoldDB" id="A0A2I2GLI6"/>
<keyword evidence="3" id="KW-1185">Reference proteome</keyword>
<dbReference type="Pfam" id="PF18631">
    <property type="entry name" value="Cucumopine_C"/>
    <property type="match status" value="1"/>
</dbReference>
<evidence type="ECO:0000313" key="3">
    <source>
        <dbReference type="Proteomes" id="UP000234275"/>
    </source>
</evidence>
<protein>
    <recommendedName>
        <fullName evidence="1">Cucumopine synthase C-terminal helical bundle domain-containing protein</fullName>
    </recommendedName>
</protein>
<dbReference type="EMBL" id="MSFO01000001">
    <property type="protein sequence ID" value="PLB53735.1"/>
    <property type="molecule type" value="Genomic_DNA"/>
</dbReference>
<dbReference type="InterPro" id="IPR029000">
    <property type="entry name" value="Cyclophilin-like_dom_sf"/>
</dbReference>
<dbReference type="Gene3D" id="2.40.100.20">
    <property type="match status" value="1"/>
</dbReference>
<dbReference type="Proteomes" id="UP000234275">
    <property type="component" value="Unassembled WGS sequence"/>
</dbReference>
<dbReference type="GeneID" id="36554998"/>
<reference evidence="2 3" key="1">
    <citation type="submission" date="2016-12" db="EMBL/GenBank/DDBJ databases">
        <title>The genomes of Aspergillus section Nigri reveals drivers in fungal speciation.</title>
        <authorList>
            <consortium name="DOE Joint Genome Institute"/>
            <person name="Vesth T.C."/>
            <person name="Nybo J."/>
            <person name="Theobald S."/>
            <person name="Brandl J."/>
            <person name="Frisvad J.C."/>
            <person name="Nielsen K.F."/>
            <person name="Lyhne E.K."/>
            <person name="Kogle M.E."/>
            <person name="Kuo A."/>
            <person name="Riley R."/>
            <person name="Clum A."/>
            <person name="Nolan M."/>
            <person name="Lipzen A."/>
            <person name="Salamov A."/>
            <person name="Henrissat B."/>
            <person name="Wiebenga A."/>
            <person name="De Vries R.P."/>
            <person name="Grigoriev I.V."/>
            <person name="Mortensen U.H."/>
            <person name="Andersen M.R."/>
            <person name="Baker S.E."/>
        </authorList>
    </citation>
    <scope>NUCLEOTIDE SEQUENCE [LARGE SCALE GENOMIC DNA]</scope>
    <source>
        <strain evidence="2 3">IBT 23096</strain>
    </source>
</reference>
<dbReference type="InterPro" id="IPR040602">
    <property type="entry name" value="Cucumopine_C"/>
</dbReference>
<feature type="domain" description="Cucumopine synthase C-terminal helical bundle" evidence="1">
    <location>
        <begin position="172"/>
        <end position="305"/>
    </location>
</feature>
<dbReference type="RefSeq" id="XP_024709037.1">
    <property type="nucleotide sequence ID" value="XM_024847299.1"/>
</dbReference>
<evidence type="ECO:0000259" key="1">
    <source>
        <dbReference type="Pfam" id="PF18631"/>
    </source>
</evidence>
<name>A0A2I2GLI6_9EURO</name>
<comment type="caution">
    <text evidence="2">The sequence shown here is derived from an EMBL/GenBank/DDBJ whole genome shotgun (WGS) entry which is preliminary data.</text>
</comment>
<organism evidence="2 3">
    <name type="scientific">Aspergillus steynii IBT 23096</name>
    <dbReference type="NCBI Taxonomy" id="1392250"/>
    <lineage>
        <taxon>Eukaryota</taxon>
        <taxon>Fungi</taxon>
        <taxon>Dikarya</taxon>
        <taxon>Ascomycota</taxon>
        <taxon>Pezizomycotina</taxon>
        <taxon>Eurotiomycetes</taxon>
        <taxon>Eurotiomycetidae</taxon>
        <taxon>Eurotiales</taxon>
        <taxon>Aspergillaceae</taxon>
        <taxon>Aspergillus</taxon>
        <taxon>Aspergillus subgen. Circumdati</taxon>
    </lineage>
</organism>